<name>A0A812KCV7_9DINO</name>
<protein>
    <submittedName>
        <fullName evidence="2">Pol protein</fullName>
    </submittedName>
</protein>
<gene>
    <name evidence="2" type="primary">Pol</name>
    <name evidence="2" type="ORF">SNEC2469_LOCUS2867</name>
</gene>
<dbReference type="InterPro" id="IPR036691">
    <property type="entry name" value="Endo/exonu/phosph_ase_sf"/>
</dbReference>
<feature type="region of interest" description="Disordered" evidence="1">
    <location>
        <begin position="413"/>
        <end position="443"/>
    </location>
</feature>
<organism evidence="2 3">
    <name type="scientific">Symbiodinium necroappetens</name>
    <dbReference type="NCBI Taxonomy" id="1628268"/>
    <lineage>
        <taxon>Eukaryota</taxon>
        <taxon>Sar</taxon>
        <taxon>Alveolata</taxon>
        <taxon>Dinophyceae</taxon>
        <taxon>Suessiales</taxon>
        <taxon>Symbiodiniaceae</taxon>
        <taxon>Symbiodinium</taxon>
    </lineage>
</organism>
<dbReference type="Proteomes" id="UP000601435">
    <property type="component" value="Unassembled WGS sequence"/>
</dbReference>
<keyword evidence="3" id="KW-1185">Reference proteome</keyword>
<evidence type="ECO:0000313" key="3">
    <source>
        <dbReference type="Proteomes" id="UP000601435"/>
    </source>
</evidence>
<reference evidence="2" key="1">
    <citation type="submission" date="2021-02" db="EMBL/GenBank/DDBJ databases">
        <authorList>
            <person name="Dougan E. K."/>
            <person name="Rhodes N."/>
            <person name="Thang M."/>
            <person name="Chan C."/>
        </authorList>
    </citation>
    <scope>NUCLEOTIDE SEQUENCE</scope>
</reference>
<comment type="caution">
    <text evidence="2">The sequence shown here is derived from an EMBL/GenBank/DDBJ whole genome shotgun (WGS) entry which is preliminary data.</text>
</comment>
<accession>A0A812KCV7</accession>
<evidence type="ECO:0000313" key="2">
    <source>
        <dbReference type="EMBL" id="CAE7221657.1"/>
    </source>
</evidence>
<feature type="non-terminal residue" evidence="2">
    <location>
        <position position="1"/>
    </location>
</feature>
<dbReference type="EMBL" id="CAJNJA010007204">
    <property type="protein sequence ID" value="CAE7221657.1"/>
    <property type="molecule type" value="Genomic_DNA"/>
</dbReference>
<evidence type="ECO:0000256" key="1">
    <source>
        <dbReference type="SAM" id="MobiDB-lite"/>
    </source>
</evidence>
<sequence>AKKQKSVRRLPAPLHIDPGQLQLSEGSFITKTGGPLKQLSFDEVQAQASGICFCTVEQAGPFLALGRNLSVDALALATTAELPDSLALQVSSVRYPAVFTPTQEAILVSGSLIQLGDEEVQLCATDIAEVEHLSTAVCRLNLFRDEYKHSWEKFCEAPLRVLLQQVPEFQVCKDPTCGGKCSGFHAAVDEVVEHLFLDVWARQWVRLAGGKAKPAEAELFQAFLRLPASALPHVFSTSLDGLYLEPRAADGTGPHAAWAVVWLPGQTGAQAQLAMRTTEKALAVTRLGHKFGLRTKEADEQAVFEMLRPQHIFLKVRVTARFRLHPLPHGFQRHNLVQLLKQWEWNCKPLQPDRGDSVGCAWIVGASCDPPALALPLGQGFVLATKIRDVGQPRVPSKEVCASVRTRRALLVDDDPDVPADPWADGSDPWSAARPVPQAASSSTEAVTKIAQLEAGLKHDLQDIVQRKLDERDAAGPPPGLSDQDKRLHALETTVTEMRHQGAKFETWFQGFGTKVSDQATQLEALKTTVQEQQIELGKVRTDLQTTVQSAVASLQGNLTNQMAAQLAGQMEQIQSLFAALHTVPTVRFGEADHPGPAANFFVSTSNPSGLRSKEPFYSDWGFGVHCFSETQLSAVSLPACRRQFQACAKAVNRHARVTSGAPAALRVNSDWAGSWTGVLQVGDLPCSTFNVDWPPGLFETGRVMISRHFHDSLSVMIATVYGYPQGPTWPDALHRTDTLLGTLTREVVLGSKGFRVICGDFNHDTSSLHQCQIWKTHGWVEAQDLAHQFWGIPPQPTCKNATQRDFIWLSPEAASYCVQVRLLSVALMGMSLRSLAGIFRPTVSDVALAPSPNVQLVSLALCAPAVLAKILCVTTTLVLKSDVGFSSCADFSLWRMPHDLSIRPLLLLITVLDFGVPSAMHVDSAVVPLTVPDATSARLIYEDFRGNFRRLESWYLHNRAKVLDAKYDHSLAQLYQELRDPAPEQVDTLQVTRDYAILATDTPGAQLHVERPLDLRGHSTWAVDGVPVALQTAEADVCTLACDVSESGQELEQVQTLSSVPDLHDEFVSLWAPRWQQHANASPSDWQRFLDFAAAYLPSHQFDLPDIDVPTWNKALRRFRPRAARGPDGWARDDLLHLPPARTAELLRFLRSLELEGKPWPKQLVVGFVCLLYKGNGRLDANGYRPICLFSIVYRTWAGIRARQVLLALRSIVPDGLFGFVPGREATELWYSVQLEVELSVLGGTRLLGLSTDVVKAFNSLPRVPLLTLAAQLGCPRRLLDPWCSFLEVNERRFMIRQQVSSAVTSTSGFPEGCPLSPVAMVFADWAYHAYLQLPLFCTPTIWSGALWICCGYSSMLPRLLYGQQLQRTVASWQPQG</sequence>
<dbReference type="PANTHER" id="PTHR19446">
    <property type="entry name" value="REVERSE TRANSCRIPTASES"/>
    <property type="match status" value="1"/>
</dbReference>
<proteinExistence type="predicted"/>
<dbReference type="SUPFAM" id="SSF56219">
    <property type="entry name" value="DNase I-like"/>
    <property type="match status" value="1"/>
</dbReference>
<dbReference type="OrthoDB" id="422501at2759"/>